<reference evidence="2" key="1">
    <citation type="submission" date="2021-01" db="EMBL/GenBank/DDBJ databases">
        <authorList>
            <person name="Corre E."/>
            <person name="Pelletier E."/>
            <person name="Niang G."/>
            <person name="Scheremetjew M."/>
            <person name="Finn R."/>
            <person name="Kale V."/>
            <person name="Holt S."/>
            <person name="Cochrane G."/>
            <person name="Meng A."/>
            <person name="Brown T."/>
            <person name="Cohen L."/>
        </authorList>
    </citation>
    <scope>NUCLEOTIDE SEQUENCE</scope>
    <source>
        <strain evidence="2">NIES-381</strain>
    </source>
</reference>
<dbReference type="Gene3D" id="3.20.20.190">
    <property type="entry name" value="Phosphatidylinositol (PI) phosphodiesterase"/>
    <property type="match status" value="1"/>
</dbReference>
<evidence type="ECO:0000259" key="1">
    <source>
        <dbReference type="PROSITE" id="PS51704"/>
    </source>
</evidence>
<feature type="domain" description="GP-PDE" evidence="1">
    <location>
        <begin position="14"/>
        <end position="283"/>
    </location>
</feature>
<dbReference type="PANTHER" id="PTHR46211:SF14">
    <property type="entry name" value="GLYCEROPHOSPHODIESTER PHOSPHODIESTERASE"/>
    <property type="match status" value="1"/>
</dbReference>
<sequence length="317" mass="34566">MSPHGADQPRASVPLVMGHRGALYAAPENTLESFMTCAQMGADSVEFDIWTSKDGHLVVVHGETSPDGTRKGMLCGMMDVSQLEASPTSRHHFVEDLTWAELSGLRFQPNLKIKLPCPEAQVAVSTGIPLLRHVLEMCKKTGMRPTCELKGLDTAHATVELLEELQMTDVATISSFHHNLLVQTKQANPSIRTAALYEGVLQEDFIAQAKSVGADEVDLCWMHVLDQPQVVKQAHDAGLLVMAWFNGPRTMPVPETAELYARVANTGLDAMCVNHPALLVQVLKDMWPPAIQTATAHAADADLTHEFVSRHAVLAEV</sequence>
<evidence type="ECO:0000313" key="2">
    <source>
        <dbReference type="EMBL" id="CAD9039388.1"/>
    </source>
</evidence>
<organism evidence="2">
    <name type="scientific">Eutreptiella gymnastica</name>
    <dbReference type="NCBI Taxonomy" id="73025"/>
    <lineage>
        <taxon>Eukaryota</taxon>
        <taxon>Discoba</taxon>
        <taxon>Euglenozoa</taxon>
        <taxon>Euglenida</taxon>
        <taxon>Spirocuta</taxon>
        <taxon>Euglenophyceae</taxon>
        <taxon>Eutreptiales</taxon>
        <taxon>Eutreptiaceae</taxon>
        <taxon>Eutreptiella</taxon>
    </lineage>
</organism>
<dbReference type="PANTHER" id="PTHR46211">
    <property type="entry name" value="GLYCEROPHOSPHORYL DIESTER PHOSPHODIESTERASE"/>
    <property type="match status" value="1"/>
</dbReference>
<accession>A0A7S1JDI3</accession>
<dbReference type="PROSITE" id="PS50007">
    <property type="entry name" value="PIPLC_X_DOMAIN"/>
    <property type="match status" value="1"/>
</dbReference>
<dbReference type="InterPro" id="IPR017946">
    <property type="entry name" value="PLC-like_Pdiesterase_TIM-brl"/>
</dbReference>
<protein>
    <recommendedName>
        <fullName evidence="1">GP-PDE domain-containing protein</fullName>
    </recommendedName>
</protein>
<dbReference type="SUPFAM" id="SSF51695">
    <property type="entry name" value="PLC-like phosphodiesterases"/>
    <property type="match status" value="1"/>
</dbReference>
<dbReference type="GO" id="GO:0008081">
    <property type="term" value="F:phosphoric diester hydrolase activity"/>
    <property type="evidence" value="ECO:0007669"/>
    <property type="project" value="InterPro"/>
</dbReference>
<dbReference type="GO" id="GO:0006629">
    <property type="term" value="P:lipid metabolic process"/>
    <property type="evidence" value="ECO:0007669"/>
    <property type="project" value="InterPro"/>
</dbReference>
<dbReference type="InterPro" id="IPR030395">
    <property type="entry name" value="GP_PDE_dom"/>
</dbReference>
<dbReference type="PROSITE" id="PS51704">
    <property type="entry name" value="GP_PDE"/>
    <property type="match status" value="1"/>
</dbReference>
<gene>
    <name evidence="2" type="ORF">EGYM00392_LOCUS50554</name>
</gene>
<dbReference type="Pfam" id="PF03009">
    <property type="entry name" value="GDPD"/>
    <property type="match status" value="1"/>
</dbReference>
<dbReference type="EMBL" id="HBGA01136491">
    <property type="protein sequence ID" value="CAD9039388.1"/>
    <property type="molecule type" value="Transcribed_RNA"/>
</dbReference>
<proteinExistence type="predicted"/>
<name>A0A7S1JDI3_9EUGL</name>
<dbReference type="AlphaFoldDB" id="A0A7S1JDI3"/>